<gene>
    <name evidence="1" type="ORF">Plec18167_003229</name>
</gene>
<reference evidence="1 2" key="1">
    <citation type="journal article" date="2024" name="IMA Fungus">
        <title>IMA Genome - F19 : A genome assembly and annotation guide to empower mycologists, including annotated draft genome sequences of Ceratocystis pirilliformis, Diaporthe australafricana, Fusarium ophioides, Paecilomyces lecythidis, and Sporothrix stenoceras.</title>
        <authorList>
            <person name="Aylward J."/>
            <person name="Wilson A.M."/>
            <person name="Visagie C.M."/>
            <person name="Spraker J."/>
            <person name="Barnes I."/>
            <person name="Buitendag C."/>
            <person name="Ceriani C."/>
            <person name="Del Mar Angel L."/>
            <person name="du Plessis D."/>
            <person name="Fuchs T."/>
            <person name="Gasser K."/>
            <person name="Kramer D."/>
            <person name="Li W."/>
            <person name="Munsamy K."/>
            <person name="Piso A."/>
            <person name="Price J.L."/>
            <person name="Sonnekus B."/>
            <person name="Thomas C."/>
            <person name="van der Nest A."/>
            <person name="van Dijk A."/>
            <person name="van Heerden A."/>
            <person name="van Vuuren N."/>
            <person name="Yilmaz N."/>
            <person name="Duong T.A."/>
            <person name="van der Merwe N.A."/>
            <person name="Wingfield M.J."/>
            <person name="Wingfield B.D."/>
        </authorList>
    </citation>
    <scope>NUCLEOTIDE SEQUENCE [LARGE SCALE GENOMIC DNA]</scope>
    <source>
        <strain evidence="1 2">CMW 18167</strain>
    </source>
</reference>
<organism evidence="1 2">
    <name type="scientific">Paecilomyces lecythidis</name>
    <dbReference type="NCBI Taxonomy" id="3004212"/>
    <lineage>
        <taxon>Eukaryota</taxon>
        <taxon>Fungi</taxon>
        <taxon>Dikarya</taxon>
        <taxon>Ascomycota</taxon>
        <taxon>Pezizomycotina</taxon>
        <taxon>Eurotiomycetes</taxon>
        <taxon>Eurotiomycetidae</taxon>
        <taxon>Eurotiales</taxon>
        <taxon>Thermoascaceae</taxon>
        <taxon>Paecilomyces</taxon>
    </lineage>
</organism>
<accession>A0ABR3Y028</accession>
<proteinExistence type="predicted"/>
<dbReference type="EMBL" id="JAVDPF010000007">
    <property type="protein sequence ID" value="KAL1881631.1"/>
    <property type="molecule type" value="Genomic_DNA"/>
</dbReference>
<evidence type="ECO:0000313" key="1">
    <source>
        <dbReference type="EMBL" id="KAL1881631.1"/>
    </source>
</evidence>
<evidence type="ECO:0000313" key="2">
    <source>
        <dbReference type="Proteomes" id="UP001583193"/>
    </source>
</evidence>
<protein>
    <submittedName>
        <fullName evidence="1">Uncharacterized protein</fullName>
    </submittedName>
</protein>
<dbReference type="Gene3D" id="3.40.50.720">
    <property type="entry name" value="NAD(P)-binding Rossmann-like Domain"/>
    <property type="match status" value="1"/>
</dbReference>
<comment type="caution">
    <text evidence="1">The sequence shown here is derived from an EMBL/GenBank/DDBJ whole genome shotgun (WGS) entry which is preliminary data.</text>
</comment>
<dbReference type="Proteomes" id="UP001583193">
    <property type="component" value="Unassembled WGS sequence"/>
</dbReference>
<keyword evidence="2" id="KW-1185">Reference proteome</keyword>
<name>A0ABR3Y028_9EURO</name>
<sequence length="213" mass="24456">MKDIYRLGVEGHSKIKTAILKSTYRGPFIIIGGAGSLHLRTGKQLCDANGFAYKWPDAHLDYMRARMLDHGQRGFSTFIYLFKWARSNYQNPGWFSWLGRMFAWLFHVFAKKTLTDPDAIGLILCSRIALSMWEGVNDVQWSFLSPPWLLRDKGLRTGRYEIHIDKDEGSEEAGIYGGIYNEDMAVAIVDEVETRKLTHVHWTCTGPIGLKHW</sequence>